<evidence type="ECO:0000313" key="1">
    <source>
        <dbReference type="EMBL" id="SVB82116.1"/>
    </source>
</evidence>
<gene>
    <name evidence="1" type="ORF">METZ01_LOCUS234970</name>
</gene>
<sequence length="22" mass="2457">IGRMDPAEALTLIKFLNAQRAQ</sequence>
<name>A0A382H481_9ZZZZ</name>
<organism evidence="1">
    <name type="scientific">marine metagenome</name>
    <dbReference type="NCBI Taxonomy" id="408172"/>
    <lineage>
        <taxon>unclassified sequences</taxon>
        <taxon>metagenomes</taxon>
        <taxon>ecological metagenomes</taxon>
    </lineage>
</organism>
<dbReference type="AlphaFoldDB" id="A0A382H481"/>
<feature type="non-terminal residue" evidence="1">
    <location>
        <position position="1"/>
    </location>
</feature>
<protein>
    <submittedName>
        <fullName evidence="1">Uncharacterized protein</fullName>
    </submittedName>
</protein>
<reference evidence="1" key="1">
    <citation type="submission" date="2018-05" db="EMBL/GenBank/DDBJ databases">
        <authorList>
            <person name="Lanie J.A."/>
            <person name="Ng W.-L."/>
            <person name="Kazmierczak K.M."/>
            <person name="Andrzejewski T.M."/>
            <person name="Davidsen T.M."/>
            <person name="Wayne K.J."/>
            <person name="Tettelin H."/>
            <person name="Glass J.I."/>
            <person name="Rusch D."/>
            <person name="Podicherti R."/>
            <person name="Tsui H.-C.T."/>
            <person name="Winkler M.E."/>
        </authorList>
    </citation>
    <scope>NUCLEOTIDE SEQUENCE</scope>
</reference>
<accession>A0A382H481</accession>
<dbReference type="EMBL" id="UINC01059095">
    <property type="protein sequence ID" value="SVB82116.1"/>
    <property type="molecule type" value="Genomic_DNA"/>
</dbReference>
<proteinExistence type="predicted"/>